<dbReference type="GO" id="GO:0008854">
    <property type="term" value="F:exodeoxyribonuclease V activity"/>
    <property type="evidence" value="ECO:0007669"/>
    <property type="project" value="UniProtKB-EC"/>
</dbReference>
<evidence type="ECO:0000256" key="17">
    <source>
        <dbReference type="SAM" id="Coils"/>
    </source>
</evidence>
<comment type="miscellaneous">
    <text evidence="15">In the RecBCD complex, RecB has a slow 3'-5' helicase, an exonuclease activity and loads RecA onto ssDNA, RecD has a fast 5'-3' helicase activity, while RecC stimulates the ATPase and processivity of the RecB helicase and contributes to recognition of the Chi site.</text>
</comment>
<dbReference type="Gene3D" id="3.90.320.10">
    <property type="match status" value="1"/>
</dbReference>
<dbReference type="Gene3D" id="1.10.3170.10">
    <property type="entry name" value="Recbcd, chain B, domain 2"/>
    <property type="match status" value="1"/>
</dbReference>
<keyword evidence="7 15" id="KW-0269">Exonuclease</keyword>
<evidence type="ECO:0000259" key="19">
    <source>
        <dbReference type="PROSITE" id="PS51217"/>
    </source>
</evidence>
<dbReference type="EMBL" id="CABFKI010000009">
    <property type="protein sequence ID" value="VTU08584.1"/>
    <property type="molecule type" value="Genomic_DNA"/>
</dbReference>
<keyword evidence="4 15" id="KW-0227">DNA damage</keyword>
<dbReference type="Proteomes" id="UP000308167">
    <property type="component" value="Unassembled WGS sequence"/>
</dbReference>
<evidence type="ECO:0000256" key="13">
    <source>
        <dbReference type="ARBA" id="ARBA00034617"/>
    </source>
</evidence>
<dbReference type="Gene3D" id="1.10.486.10">
    <property type="entry name" value="PCRA, domain 4"/>
    <property type="match status" value="1"/>
</dbReference>
<dbReference type="InterPro" id="IPR000212">
    <property type="entry name" value="DNA_helicase_UvrD/REP"/>
</dbReference>
<comment type="catalytic activity">
    <reaction evidence="13 15">
        <text>Couples ATP hydrolysis with the unwinding of duplex DNA by translocating in the 3'-5' direction.</text>
        <dbReference type="EC" id="5.6.2.4"/>
    </reaction>
</comment>
<evidence type="ECO:0000256" key="3">
    <source>
        <dbReference type="ARBA" id="ARBA00022741"/>
    </source>
</evidence>
<dbReference type="GeneID" id="86155885"/>
<dbReference type="EC" id="3.1.11.5" evidence="15"/>
<sequence>MSKTPLKTTALSAISTPLTATTLIEASAGTGKTFTMASLYLRLLIGVGENNFTRPLTVDEILVVTFTEASTQELKARIRQRIQQAKAQFIAYQENRDLAVFRDSENGFLIQQDEQESADYLERLDLKETIQRLQFAEQNMDLAAIYTIHGFCRRMLMQYAVNSGIHFNLELVKDENALLIKLTNEFWREQFYGQSLPVTQFIAQYLGSPARLLQRVQSYLTGKMLKVGENQPHLLEISLNEFLTTYIAPNQERILPLVQEIKTQWQSHFPDFSQLFLAEYKKSNMGLNGGKFRKDFYESRVAQIKQWVADPQALTPPAALWFFTQEYINGAFKAGNEPFKHTFFQWLDEKKVILLDALAQDNLFKNALLYHCAKELNARLVTYKQNHPEKGFNDLLRLLNVALHSEQGERLAGFIRQQYPFAMIDEFQDTDEEQYQIFSKIYVNQPDCGFMMIGDPKQAIYQFRGADIFTYLKAAEDAKEQRFTLNKNYRSGPELIYAVNQLLDFDRAFLNDKIQFEPVESGRKQPHFALNGKVQAPLQFYLNREAKLTDDDMAECCAESILHWLQSAEKNQAVFVKGDEVRAVQSDDIAVLVRGRAQAEKIQNALRSKGIASVYLSDRSNVFDSAEARELAIVLKACLYPTNERYILNAISTGLFAFTAAEIYQVKQSEALLEQWVSRFEHYHQLWQRQGVLPMIYQCLLAQDGELEKQNLPEKMLALPKGERRLTDVLHLAELLQQAAALQESESALLRWFERQIQGANVDDEIDGTQVRLESEQKLVKIVTIHKSKGLEYGLVWLPFLGYNGKDYARDVTTYHNEQGEKYWDLEDEHGVEADQEEFAEAMRLLYVALTRAKYQLSFVVPTEFDDRWNPLLYSLTQGQIGTLKKIGGKPKGGVLVDELKARLGDAYCQIAEFNVEHRKNKWDASTQQPIYSVAEFSGRIEQNWGMTSFSGLTQMHERQLYRLREQASANTGLIDDARDYDRDDVVMRETELCPSSHWQGFPAERSPFHFPAGAKFGVIMHSFFEKNDFRQGVSDESAVQMCHALQLDESWLEPLKNWLQQVLDAPLGLGFCLGDLPPQDCLKEWQFFLKFHRTFDVKAFNQALRDYHPLFEQPYLFDEIQGMLRGFVDLVFRHQGKYYVLDYKTNHLGEQTENYQQNALVNTMKQQHYDLQSLFYTLALHHYLQLRDPDYDYETHFGGVIYTFIRGMNGQAENGVYFDRPDVRLIQALGALFHA</sequence>
<dbReference type="InterPro" id="IPR014017">
    <property type="entry name" value="DNA_helicase_UvrD-like_C"/>
</dbReference>
<accession>A0ABY6TKJ8</accession>
<feature type="active site" description="For nuclease activity" evidence="15">
    <location>
        <position position="1143"/>
    </location>
</feature>
<feature type="domain" description="UvrD-like helicase ATP-binding" evidence="18">
    <location>
        <begin position="5"/>
        <end position="492"/>
    </location>
</feature>
<dbReference type="InterPro" id="IPR004586">
    <property type="entry name" value="RecB"/>
</dbReference>
<keyword evidence="3 15" id="KW-0547">Nucleotide-binding</keyword>
<protein>
    <recommendedName>
        <fullName evidence="15">RecBCD enzyme subunit RecB</fullName>
        <ecNumber evidence="15">3.1.11.5</ecNumber>
        <ecNumber evidence="15">5.6.2.4</ecNumber>
    </recommendedName>
    <alternativeName>
        <fullName evidence="15">DNA 3'-5' helicase subunit RecB</fullName>
    </alternativeName>
    <alternativeName>
        <fullName evidence="15">Exonuclease V subunit RecB</fullName>
        <shortName evidence="15">ExoV subunit RecB</shortName>
    </alternativeName>
    <alternativeName>
        <fullName evidence="15">Helicase/nuclease RecBCD subunit RecB</fullName>
    </alternativeName>
</protein>
<dbReference type="Pfam" id="PF00580">
    <property type="entry name" value="UvrD-helicase"/>
    <property type="match status" value="1"/>
</dbReference>
<comment type="catalytic activity">
    <reaction evidence="15">
        <text>Exonucleolytic cleavage (in the presence of ATP) in either 5'- to 3'- or 3'- to 5'-direction to yield 5'-phosphooligonucleotides.</text>
        <dbReference type="EC" id="3.1.11.5"/>
    </reaction>
</comment>
<keyword evidence="21" id="KW-1185">Reference proteome</keyword>
<feature type="binding site" evidence="15">
    <location>
        <position position="1022"/>
    </location>
    <ligand>
        <name>Mg(2+)</name>
        <dbReference type="ChEBI" id="CHEBI:18420"/>
    </ligand>
</feature>
<keyword evidence="9 15" id="KW-0460">Magnesium</keyword>
<dbReference type="InterPro" id="IPR011604">
    <property type="entry name" value="PDDEXK-like_dom_sf"/>
</dbReference>
<evidence type="ECO:0000256" key="10">
    <source>
        <dbReference type="ARBA" id="ARBA00023125"/>
    </source>
</evidence>
<dbReference type="PROSITE" id="PS51217">
    <property type="entry name" value="UVRD_HELICASE_CTER"/>
    <property type="match status" value="1"/>
</dbReference>
<dbReference type="Pfam" id="PF13361">
    <property type="entry name" value="UvrD_C"/>
    <property type="match status" value="1"/>
</dbReference>
<dbReference type="SUPFAM" id="SSF52540">
    <property type="entry name" value="P-loop containing nucleoside triphosphate hydrolases"/>
    <property type="match status" value="1"/>
</dbReference>
<comment type="domain">
    <text evidence="15">The C-terminal domain has nuclease activity and interacts with RecD. It interacts with RecA, facilitating its loading onto ssDNA.</text>
</comment>
<evidence type="ECO:0000313" key="20">
    <source>
        <dbReference type="EMBL" id="VTU08584.1"/>
    </source>
</evidence>
<dbReference type="Pfam" id="PF12705">
    <property type="entry name" value="PDDEXK_1"/>
    <property type="match status" value="1"/>
</dbReference>
<dbReference type="SUPFAM" id="SSF52980">
    <property type="entry name" value="Restriction endonuclease-like"/>
    <property type="match status" value="1"/>
</dbReference>
<evidence type="ECO:0000256" key="7">
    <source>
        <dbReference type="ARBA" id="ARBA00022839"/>
    </source>
</evidence>
<comment type="domain">
    <text evidence="15">The N-terminal DNA-binding domain is a ssDNA-dependent ATPase and has ATP-dependent 3'-5' helicase function. This domain interacts with RecC.</text>
</comment>
<evidence type="ECO:0000256" key="11">
    <source>
        <dbReference type="ARBA" id="ARBA00023204"/>
    </source>
</evidence>
<dbReference type="InterPro" id="IPR027417">
    <property type="entry name" value="P-loop_NTPase"/>
</dbReference>
<dbReference type="InterPro" id="IPR038726">
    <property type="entry name" value="PDDEXK_AddAB-type"/>
</dbReference>
<evidence type="ECO:0000256" key="6">
    <source>
        <dbReference type="ARBA" id="ARBA00022806"/>
    </source>
</evidence>
<name>A0ABY6TKJ8_9PAST</name>
<comment type="similarity">
    <text evidence="15">Belongs to the helicase family. UvrD subfamily.</text>
</comment>
<evidence type="ECO:0000313" key="21">
    <source>
        <dbReference type="Proteomes" id="UP000308167"/>
    </source>
</evidence>
<dbReference type="RefSeq" id="WP_135710425.1">
    <property type="nucleotide sequence ID" value="NZ_CABFKI010000009.1"/>
</dbReference>
<reference evidence="20 21" key="1">
    <citation type="submission" date="2019-05" db="EMBL/GenBank/DDBJ databases">
        <authorList>
            <consortium name="Pathogen Informatics"/>
        </authorList>
    </citation>
    <scope>NUCLEOTIDE SEQUENCE [LARGE SCALE GENOMIC DNA]</scope>
    <source>
        <strain evidence="20 21">NM319</strain>
    </source>
</reference>
<keyword evidence="2 15" id="KW-0479">Metal-binding</keyword>
<dbReference type="InterPro" id="IPR014016">
    <property type="entry name" value="UvrD-like_ATP-bd"/>
</dbReference>
<dbReference type="HAMAP" id="MF_01485">
    <property type="entry name" value="RecB"/>
    <property type="match status" value="1"/>
</dbReference>
<feature type="domain" description="UvrD-like helicase C-terminal" evidence="19">
    <location>
        <begin position="493"/>
        <end position="790"/>
    </location>
</feature>
<gene>
    <name evidence="15 20" type="primary">recB</name>
    <name evidence="20" type="ORF">SAMEA1410922_01486</name>
</gene>
<evidence type="ECO:0000256" key="2">
    <source>
        <dbReference type="ARBA" id="ARBA00022723"/>
    </source>
</evidence>
<keyword evidence="11 15" id="KW-0234">DNA repair</keyword>
<keyword evidence="6 15" id="KW-0347">Helicase</keyword>
<dbReference type="PANTHER" id="PTHR11070:SF23">
    <property type="entry name" value="RECBCD ENZYME SUBUNIT RECB"/>
    <property type="match status" value="1"/>
</dbReference>
<evidence type="ECO:0000256" key="9">
    <source>
        <dbReference type="ARBA" id="ARBA00022842"/>
    </source>
</evidence>
<dbReference type="Gene3D" id="3.40.50.300">
    <property type="entry name" value="P-loop containing nucleotide triphosphate hydrolases"/>
    <property type="match status" value="2"/>
</dbReference>
<evidence type="ECO:0000256" key="12">
    <source>
        <dbReference type="ARBA" id="ARBA00023235"/>
    </source>
</evidence>
<feature type="binding site" evidence="15">
    <location>
        <position position="1130"/>
    </location>
    <ligand>
        <name>Mg(2+)</name>
        <dbReference type="ChEBI" id="CHEBI:18420"/>
    </ligand>
</feature>
<keyword evidence="5 15" id="KW-0378">Hydrolase</keyword>
<comment type="cofactor">
    <cofactor evidence="15">
        <name>Mg(2+)</name>
        <dbReference type="ChEBI" id="CHEBI:18420"/>
    </cofactor>
    <text evidence="15">Binds 1 Mg(2+) ion per subunit.</text>
</comment>
<organism evidence="20 21">
    <name type="scientific">Actinobacillus porcinus</name>
    <dbReference type="NCBI Taxonomy" id="51048"/>
    <lineage>
        <taxon>Bacteria</taxon>
        <taxon>Pseudomonadati</taxon>
        <taxon>Pseudomonadota</taxon>
        <taxon>Gammaproteobacteria</taxon>
        <taxon>Pasteurellales</taxon>
        <taxon>Pasteurellaceae</taxon>
        <taxon>Actinobacillus</taxon>
    </lineage>
</organism>
<comment type="catalytic activity">
    <reaction evidence="14 15">
        <text>ATP + H2O = ADP + phosphate + H(+)</text>
        <dbReference type="Rhea" id="RHEA:13065"/>
        <dbReference type="ChEBI" id="CHEBI:15377"/>
        <dbReference type="ChEBI" id="CHEBI:15378"/>
        <dbReference type="ChEBI" id="CHEBI:30616"/>
        <dbReference type="ChEBI" id="CHEBI:43474"/>
        <dbReference type="ChEBI" id="CHEBI:456216"/>
        <dbReference type="EC" id="5.6.2.4"/>
    </reaction>
</comment>
<dbReference type="CDD" id="cd22352">
    <property type="entry name" value="RecB_C-like"/>
    <property type="match status" value="1"/>
</dbReference>
<comment type="caution">
    <text evidence="20">The sequence shown here is derived from an EMBL/GenBank/DDBJ whole genome shotgun (WGS) entry which is preliminary data.</text>
</comment>
<dbReference type="InterPro" id="IPR011335">
    <property type="entry name" value="Restrct_endonuc-II-like"/>
</dbReference>
<keyword evidence="17" id="KW-0175">Coiled coil</keyword>
<keyword evidence="8 15" id="KW-0067">ATP-binding</keyword>
<evidence type="ECO:0000256" key="5">
    <source>
        <dbReference type="ARBA" id="ARBA00022801"/>
    </source>
</evidence>
<evidence type="ECO:0000256" key="1">
    <source>
        <dbReference type="ARBA" id="ARBA00022722"/>
    </source>
</evidence>
<proteinExistence type="inferred from homology"/>
<comment type="subunit">
    <text evidence="15">Heterotrimer of RecB, RecC and RecD. All subunits contribute to DNA-binding. Interacts with RecA.</text>
</comment>
<dbReference type="PROSITE" id="PS51198">
    <property type="entry name" value="UVRD_HELICASE_ATP_BIND"/>
    <property type="match status" value="1"/>
</dbReference>
<evidence type="ECO:0000256" key="8">
    <source>
        <dbReference type="ARBA" id="ARBA00022840"/>
    </source>
</evidence>
<evidence type="ECO:0000256" key="4">
    <source>
        <dbReference type="ARBA" id="ARBA00022763"/>
    </source>
</evidence>
<dbReference type="EC" id="5.6.2.4" evidence="15"/>
<dbReference type="NCBIfam" id="TIGR00609">
    <property type="entry name" value="recB"/>
    <property type="match status" value="1"/>
</dbReference>
<feature type="region of interest" description="DNA-binding and helicase activity, interacts with RecC" evidence="15">
    <location>
        <begin position="1"/>
        <end position="919"/>
    </location>
</feature>
<evidence type="ECO:0000256" key="16">
    <source>
        <dbReference type="PROSITE-ProRule" id="PRU00560"/>
    </source>
</evidence>
<evidence type="ECO:0000259" key="18">
    <source>
        <dbReference type="PROSITE" id="PS51198"/>
    </source>
</evidence>
<keyword evidence="12 15" id="KW-0413">Isomerase</keyword>
<comment type="function">
    <text evidence="15">A helicase/nuclease that prepares dsDNA breaks (DSB) for recombinational DNA repair. Binds to DSBs and unwinds DNA via a highly rapid and processive ATP-dependent bidirectional helicase activity. Unwinds dsDNA until it encounters a Chi (crossover hotspot instigator) sequence from the 3' direction. Cuts ssDNA a few nucleotides 3' to the Chi site. The properties and activities of the enzyme are changed at Chi. The Chi-altered holoenzyme produces a long 3'-ssDNA overhang and facilitates RecA-binding to the ssDNA for homologous DNA recombination and repair. Holoenzyme degrades any linearized DNA that is unable to undergo homologous recombination. In the holoenzyme this subunit contributes ATPase, 3'-5' helicase, exonuclease activity and loads RecA onto ssDNA.</text>
</comment>
<feature type="region of interest" description="Nuclease activity, interacts with RecD and RecA" evidence="15">
    <location>
        <begin position="944"/>
        <end position="1236"/>
    </location>
</feature>
<evidence type="ECO:0000256" key="14">
    <source>
        <dbReference type="ARBA" id="ARBA00048988"/>
    </source>
</evidence>
<feature type="coiled-coil region" evidence="17">
    <location>
        <begin position="68"/>
        <end position="95"/>
    </location>
</feature>
<evidence type="ECO:0000256" key="15">
    <source>
        <dbReference type="HAMAP-Rule" id="MF_01485"/>
    </source>
</evidence>
<keyword evidence="10 15" id="KW-0238">DNA-binding</keyword>
<feature type="binding site" evidence="16">
    <location>
        <begin position="26"/>
        <end position="33"/>
    </location>
    <ligand>
        <name>ATP</name>
        <dbReference type="ChEBI" id="CHEBI:30616"/>
    </ligand>
</feature>
<feature type="binding site" evidence="15">
    <location>
        <position position="1143"/>
    </location>
    <ligand>
        <name>Mg(2+)</name>
        <dbReference type="ChEBI" id="CHEBI:18420"/>
    </ligand>
</feature>
<keyword evidence="1 15" id="KW-0540">Nuclease</keyword>
<dbReference type="PANTHER" id="PTHR11070">
    <property type="entry name" value="UVRD / RECB / PCRA DNA HELICASE FAMILY MEMBER"/>
    <property type="match status" value="1"/>
</dbReference>